<keyword evidence="1 2" id="KW-0175">Coiled coil</keyword>
<feature type="compositionally biased region" description="Polar residues" evidence="3">
    <location>
        <begin position="538"/>
        <end position="551"/>
    </location>
</feature>
<feature type="coiled-coil region" evidence="2">
    <location>
        <begin position="232"/>
        <end position="273"/>
    </location>
</feature>
<reference evidence="5 6" key="1">
    <citation type="submission" date="2023-04" db="EMBL/GenBank/DDBJ databases">
        <title>Genome of Basidiobolus ranarum AG-B5.</title>
        <authorList>
            <person name="Stajich J.E."/>
            <person name="Carter-House D."/>
            <person name="Gryganskyi A."/>
        </authorList>
    </citation>
    <scope>NUCLEOTIDE SEQUENCE [LARGE SCALE GENOMIC DNA]</scope>
    <source>
        <strain evidence="5 6">AG-B5</strain>
    </source>
</reference>
<dbReference type="PANTHER" id="PTHR14430">
    <property type="entry name" value="RABIN3-RELATED"/>
    <property type="match status" value="1"/>
</dbReference>
<keyword evidence="6" id="KW-1185">Reference proteome</keyword>
<accession>A0ABR2X378</accession>
<evidence type="ECO:0000259" key="4">
    <source>
        <dbReference type="Pfam" id="PF06428"/>
    </source>
</evidence>
<dbReference type="Pfam" id="PF06428">
    <property type="entry name" value="Sec2p"/>
    <property type="match status" value="1"/>
</dbReference>
<dbReference type="InterPro" id="IPR009449">
    <property type="entry name" value="Sec2_N"/>
</dbReference>
<feature type="region of interest" description="Disordered" evidence="3">
    <location>
        <begin position="28"/>
        <end position="75"/>
    </location>
</feature>
<feature type="compositionally biased region" description="Basic and acidic residues" evidence="3">
    <location>
        <begin position="580"/>
        <end position="590"/>
    </location>
</feature>
<dbReference type="Pfam" id="PF25555">
    <property type="entry name" value="RAB3A-like_C"/>
    <property type="match status" value="1"/>
</dbReference>
<dbReference type="EMBL" id="JASJQH010000034">
    <property type="protein sequence ID" value="KAK9768116.1"/>
    <property type="molecule type" value="Genomic_DNA"/>
</dbReference>
<feature type="region of interest" description="Disordered" evidence="3">
    <location>
        <begin position="571"/>
        <end position="606"/>
    </location>
</feature>
<organism evidence="5 6">
    <name type="scientific">Basidiobolus ranarum</name>
    <dbReference type="NCBI Taxonomy" id="34480"/>
    <lineage>
        <taxon>Eukaryota</taxon>
        <taxon>Fungi</taxon>
        <taxon>Fungi incertae sedis</taxon>
        <taxon>Zoopagomycota</taxon>
        <taxon>Entomophthoromycotina</taxon>
        <taxon>Basidiobolomycetes</taxon>
        <taxon>Basidiobolales</taxon>
        <taxon>Basidiobolaceae</taxon>
        <taxon>Basidiobolus</taxon>
    </lineage>
</organism>
<evidence type="ECO:0000256" key="2">
    <source>
        <dbReference type="SAM" id="Coils"/>
    </source>
</evidence>
<name>A0ABR2X378_9FUNG</name>
<feature type="region of interest" description="Disordered" evidence="3">
    <location>
        <begin position="525"/>
        <end position="551"/>
    </location>
</feature>
<evidence type="ECO:0000313" key="5">
    <source>
        <dbReference type="EMBL" id="KAK9768116.1"/>
    </source>
</evidence>
<feature type="compositionally biased region" description="Low complexity" evidence="3">
    <location>
        <begin position="46"/>
        <end position="75"/>
    </location>
</feature>
<proteinExistence type="predicted"/>
<dbReference type="Proteomes" id="UP001479436">
    <property type="component" value="Unassembled WGS sequence"/>
</dbReference>
<dbReference type="PANTHER" id="PTHR14430:SF0">
    <property type="entry name" value="SEC2P DOMAIN-CONTAINING PROTEIN"/>
    <property type="match status" value="1"/>
</dbReference>
<gene>
    <name evidence="5" type="ORF">K7432_001519</name>
</gene>
<feature type="domain" description="GDP/GTP exchange factor Sec2 N-terminal" evidence="4">
    <location>
        <begin position="133"/>
        <end position="269"/>
    </location>
</feature>
<evidence type="ECO:0000313" key="6">
    <source>
        <dbReference type="Proteomes" id="UP001479436"/>
    </source>
</evidence>
<feature type="coiled-coil region" evidence="2">
    <location>
        <begin position="119"/>
        <end position="181"/>
    </location>
</feature>
<dbReference type="CDD" id="cd21044">
    <property type="entry name" value="Rab11BD_RAB3IP_like"/>
    <property type="match status" value="1"/>
</dbReference>
<evidence type="ECO:0000256" key="1">
    <source>
        <dbReference type="ARBA" id="ARBA00023054"/>
    </source>
</evidence>
<feature type="region of interest" description="Disordered" evidence="3">
    <location>
        <begin position="383"/>
        <end position="402"/>
    </location>
</feature>
<evidence type="ECO:0000256" key="3">
    <source>
        <dbReference type="SAM" id="MobiDB-lite"/>
    </source>
</evidence>
<sequence length="606" mass="68502">MPANNVSEVDLLMHDSSKLQSRLQTVITNARRRPISMPTPPRPTTLSQALSRQEQSSSRASSVSPSTSSLSSPCLSVDDIDTSTIKEDSTHYEGCPCAEIFSGNNPTTCKQCGRVFGQLRELQIERLRLLDDLDTWKSRYDEVQESKKLAEQENDRLRVQIQDLQNNLMIKSEKCTSLEQDVTALNYKYVNEIEKVAELNIAKQLVEGEYAELSRSLFEEANGMVASEARQRYELELACKSLQKQLEDTNESLSNETQQLKELKLKLQEFLVKPESAHLTNGSGRSRNLSIRSDSSVESGLSGEFNEANNELTIHMKLLDEFETFLAKVSNPRLTRIYAIPFMKYCLEEDVEPCLRLGSIARYSPRKLADAVFANTLTIEEAPPTTVQTEPSSTQPSPKLPPPKQSLIWDRISGVNLGNTKGCQACGREGYCHFRFRISNNDEWVVIDSYCRDRLVAACEFYVFIRNIRLGLFNHRNIDVLWTESLRLRIQMFFARVGMLKHMTEVPLIDTDKLHIYSRKATTAVDRTNPAPGPLDNSYLSEDTPDQTTTGLRARSFSLSKMERLRPLFKRFSGGFDEPSTDKVEVKDEPSGQELTPLGEPESVAV</sequence>
<protein>
    <recommendedName>
        <fullName evidence="4">GDP/GTP exchange factor Sec2 N-terminal domain-containing protein</fullName>
    </recommendedName>
</protein>
<dbReference type="SUPFAM" id="SSF144284">
    <property type="entry name" value="Sec2 N-terminal region"/>
    <property type="match status" value="1"/>
</dbReference>
<dbReference type="Gene3D" id="6.10.140.910">
    <property type="match status" value="1"/>
</dbReference>
<comment type="caution">
    <text evidence="5">The sequence shown here is derived from an EMBL/GenBank/DDBJ whole genome shotgun (WGS) entry which is preliminary data.</text>
</comment>
<dbReference type="InterPro" id="IPR040351">
    <property type="entry name" value="RAB3IL/RAB3IP/Sec2"/>
</dbReference>